<keyword evidence="11" id="KW-1185">Reference proteome</keyword>
<evidence type="ECO:0000256" key="1">
    <source>
        <dbReference type="ARBA" id="ARBA00004766"/>
    </source>
</evidence>
<dbReference type="InterPro" id="IPR001341">
    <property type="entry name" value="Asp_kinase"/>
</dbReference>
<name>A0A0H4PAE3_9BACT</name>
<dbReference type="UniPathway" id="UPA00051">
    <property type="reaction ID" value="UER00462"/>
</dbReference>
<dbReference type="UniPathway" id="UPA00034">
    <property type="reaction ID" value="UER00015"/>
</dbReference>
<evidence type="ECO:0000256" key="5">
    <source>
        <dbReference type="ARBA" id="ARBA00022777"/>
    </source>
</evidence>
<evidence type="ECO:0000256" key="8">
    <source>
        <dbReference type="RuleBase" id="RU004249"/>
    </source>
</evidence>
<keyword evidence="4" id="KW-0547">Nucleotide-binding</keyword>
<comment type="catalytic activity">
    <reaction evidence="7">
        <text>L-aspartate + ATP = 4-phospho-L-aspartate + ADP</text>
        <dbReference type="Rhea" id="RHEA:23776"/>
        <dbReference type="ChEBI" id="CHEBI:29991"/>
        <dbReference type="ChEBI" id="CHEBI:30616"/>
        <dbReference type="ChEBI" id="CHEBI:57535"/>
        <dbReference type="ChEBI" id="CHEBI:456216"/>
        <dbReference type="EC" id="2.7.2.4"/>
    </reaction>
</comment>
<keyword evidence="3 7" id="KW-0808">Transferase</keyword>
<dbReference type="RefSeq" id="WP_048641539.1">
    <property type="nucleotide sequence ID" value="NZ_CP012040.1"/>
</dbReference>
<dbReference type="Pfam" id="PF00696">
    <property type="entry name" value="AA_kinase"/>
    <property type="match status" value="1"/>
</dbReference>
<evidence type="ECO:0000256" key="6">
    <source>
        <dbReference type="ARBA" id="ARBA00022840"/>
    </source>
</evidence>
<dbReference type="InterPro" id="IPR001048">
    <property type="entry name" value="Asp/Glu/Uridylate_kinase"/>
</dbReference>
<dbReference type="GO" id="GO:0005524">
    <property type="term" value="F:ATP binding"/>
    <property type="evidence" value="ECO:0007669"/>
    <property type="project" value="UniProtKB-KW"/>
</dbReference>
<keyword evidence="8" id="KW-0028">Amino-acid biosynthesis</keyword>
<dbReference type="KEGG" id="camu:CA2015_1741"/>
<dbReference type="InterPro" id="IPR042199">
    <property type="entry name" value="AsparK_Bifunc_asparK/hSer_DH"/>
</dbReference>
<reference evidence="10 11" key="1">
    <citation type="submission" date="2015-07" db="EMBL/GenBank/DDBJ databases">
        <authorList>
            <person name="Kim K.M."/>
        </authorList>
    </citation>
    <scope>NUCLEOTIDE SEQUENCE [LARGE SCALE GENOMIC DNA]</scope>
    <source>
        <strain evidence="10 11">KCTC 12363</strain>
    </source>
</reference>
<accession>A0A0H4PAE3</accession>
<comment type="pathway">
    <text evidence="8">Amino-acid biosynthesis; L-methionine biosynthesis via de novo pathway; L-homoserine from L-aspartate: step 1/3.</text>
</comment>
<dbReference type="PANTHER" id="PTHR21499">
    <property type="entry name" value="ASPARTATE KINASE"/>
    <property type="match status" value="1"/>
</dbReference>
<evidence type="ECO:0000256" key="3">
    <source>
        <dbReference type="ARBA" id="ARBA00022679"/>
    </source>
</evidence>
<proteinExistence type="inferred from homology"/>
<protein>
    <recommendedName>
        <fullName evidence="7">Aspartokinase</fullName>
        <ecNumber evidence="7">2.7.2.4</ecNumber>
    </recommendedName>
</protein>
<dbReference type="GO" id="GO:0005829">
    <property type="term" value="C:cytosol"/>
    <property type="evidence" value="ECO:0007669"/>
    <property type="project" value="TreeGrafter"/>
</dbReference>
<dbReference type="GO" id="GO:0004072">
    <property type="term" value="F:aspartate kinase activity"/>
    <property type="evidence" value="ECO:0007669"/>
    <property type="project" value="UniProtKB-EC"/>
</dbReference>
<dbReference type="PANTHER" id="PTHR21499:SF59">
    <property type="entry name" value="ASPARTOKINASE"/>
    <property type="match status" value="1"/>
</dbReference>
<dbReference type="UniPathway" id="UPA00050">
    <property type="reaction ID" value="UER00461"/>
</dbReference>
<comment type="pathway">
    <text evidence="1 8">Amino-acid biosynthesis; L-lysine biosynthesis via DAP pathway; (S)-tetrahydrodipicolinate from L-aspartate: step 1/4.</text>
</comment>
<dbReference type="SUPFAM" id="SSF53633">
    <property type="entry name" value="Carbamate kinase-like"/>
    <property type="match status" value="1"/>
</dbReference>
<evidence type="ECO:0000256" key="4">
    <source>
        <dbReference type="ARBA" id="ARBA00022741"/>
    </source>
</evidence>
<dbReference type="NCBIfam" id="TIGR00657">
    <property type="entry name" value="asp_kinases"/>
    <property type="match status" value="1"/>
</dbReference>
<feature type="domain" description="Aspartate/glutamate/uridylate kinase" evidence="9">
    <location>
        <begin position="5"/>
        <end position="282"/>
    </location>
</feature>
<evidence type="ECO:0000256" key="7">
    <source>
        <dbReference type="RuleBase" id="RU003448"/>
    </source>
</evidence>
<dbReference type="Gene3D" id="1.20.120.1320">
    <property type="entry name" value="Aspartokinase, catalytic domain"/>
    <property type="match status" value="1"/>
</dbReference>
<dbReference type="InterPro" id="IPR036393">
    <property type="entry name" value="AceGlu_kinase-like_sf"/>
</dbReference>
<sequence>MTQPLVYKFGGASIKDAKAIQRIAQLLKNNWVNNLVIVVSAAGKTTDRLEELIALSFEGKYFDGPLFELLDFHLDLCKGLFEDDHPIFIRVENHFAHLRRSLENSAIKENQDFFYDQIIGYGELISTRIFQEYLCLKGCPCLWQDARELVSTDSHAKIARVDWALTMQHCRKILIPKLETFPVVTQGFIGKDLQGNTTTLGREGSDFTAAIMGVSLGASSVTIWKDVAGILNGDPDLFPDAVKFEYLDFEEAAEMTYYGASVIHPKTIKPLSKHGIPLHVKSFFNPTTAGTVIGAFGQAPRIPITIIKKKLTLIELKIRDLSMLGGFHFDYIYDVADKINAEIQFIQGAAAHINIIINPLSMEDDQIIKAFQDIFQVKVTRNLKLVTVKNPSLSEIEHYRRFDNELLLEQRSPDLIQWLFED</sequence>
<dbReference type="OrthoDB" id="9799110at2"/>
<dbReference type="STRING" id="320787.CA2015_1741"/>
<comment type="similarity">
    <text evidence="2 7">Belongs to the aspartokinase family.</text>
</comment>
<dbReference type="GO" id="GO:0009090">
    <property type="term" value="P:homoserine biosynthetic process"/>
    <property type="evidence" value="ECO:0007669"/>
    <property type="project" value="TreeGrafter"/>
</dbReference>
<organism evidence="10 11">
    <name type="scientific">Cyclobacterium amurskyense</name>
    <dbReference type="NCBI Taxonomy" id="320787"/>
    <lineage>
        <taxon>Bacteria</taxon>
        <taxon>Pseudomonadati</taxon>
        <taxon>Bacteroidota</taxon>
        <taxon>Cytophagia</taxon>
        <taxon>Cytophagales</taxon>
        <taxon>Cyclobacteriaceae</taxon>
        <taxon>Cyclobacterium</taxon>
    </lineage>
</organism>
<dbReference type="GO" id="GO:0009088">
    <property type="term" value="P:threonine biosynthetic process"/>
    <property type="evidence" value="ECO:0007669"/>
    <property type="project" value="UniProtKB-UniPathway"/>
</dbReference>
<keyword evidence="6" id="KW-0067">ATP-binding</keyword>
<evidence type="ECO:0000256" key="2">
    <source>
        <dbReference type="ARBA" id="ARBA00010122"/>
    </source>
</evidence>
<keyword evidence="5 7" id="KW-0418">Kinase</keyword>
<dbReference type="EMBL" id="CP012040">
    <property type="protein sequence ID" value="AKP51174.1"/>
    <property type="molecule type" value="Genomic_DNA"/>
</dbReference>
<dbReference type="AlphaFoldDB" id="A0A0H4PAE3"/>
<dbReference type="GO" id="GO:0009089">
    <property type="term" value="P:lysine biosynthetic process via diaminopimelate"/>
    <property type="evidence" value="ECO:0007669"/>
    <property type="project" value="UniProtKB-UniPathway"/>
</dbReference>
<evidence type="ECO:0000259" key="9">
    <source>
        <dbReference type="Pfam" id="PF00696"/>
    </source>
</evidence>
<dbReference type="EC" id="2.7.2.4" evidence="7"/>
<comment type="pathway">
    <text evidence="8">Amino-acid biosynthesis; L-threonine biosynthesis; L-threonine from L-aspartate: step 1/5.</text>
</comment>
<gene>
    <name evidence="10" type="ORF">CA2015_1741</name>
</gene>
<dbReference type="Gene3D" id="3.40.1160.10">
    <property type="entry name" value="Acetylglutamate kinase-like"/>
    <property type="match status" value="1"/>
</dbReference>
<evidence type="ECO:0000313" key="10">
    <source>
        <dbReference type="EMBL" id="AKP51174.1"/>
    </source>
</evidence>
<dbReference type="Proteomes" id="UP000036520">
    <property type="component" value="Chromosome"/>
</dbReference>
<dbReference type="PATRIC" id="fig|320787.5.peg.1916"/>
<evidence type="ECO:0000313" key="11">
    <source>
        <dbReference type="Proteomes" id="UP000036520"/>
    </source>
</evidence>